<evidence type="ECO:0000256" key="6">
    <source>
        <dbReference type="ARBA" id="ARBA00023136"/>
    </source>
</evidence>
<dbReference type="RefSeq" id="WP_354495531.1">
    <property type="nucleotide sequence ID" value="NZ_JBEPLV010000001.1"/>
</dbReference>
<feature type="domain" description="ABC transmembrane type-1" evidence="8">
    <location>
        <begin position="73"/>
        <end position="271"/>
    </location>
</feature>
<comment type="caution">
    <text evidence="9">The sequence shown here is derived from an EMBL/GenBank/DDBJ whole genome shotgun (WGS) entry which is preliminary data.</text>
</comment>
<feature type="transmembrane region" description="Helical" evidence="7">
    <location>
        <begin position="139"/>
        <end position="160"/>
    </location>
</feature>
<dbReference type="InterPro" id="IPR035906">
    <property type="entry name" value="MetI-like_sf"/>
</dbReference>
<dbReference type="PANTHER" id="PTHR43744">
    <property type="entry name" value="ABC TRANSPORTER PERMEASE PROTEIN MG189-RELATED-RELATED"/>
    <property type="match status" value="1"/>
</dbReference>
<gene>
    <name evidence="9" type="ORF">ABID47_001499</name>
</gene>
<keyword evidence="2 7" id="KW-0813">Transport</keyword>
<evidence type="ECO:0000256" key="2">
    <source>
        <dbReference type="ARBA" id="ARBA00022448"/>
    </source>
</evidence>
<evidence type="ECO:0000256" key="3">
    <source>
        <dbReference type="ARBA" id="ARBA00022475"/>
    </source>
</evidence>
<dbReference type="Pfam" id="PF00528">
    <property type="entry name" value="BPD_transp_1"/>
    <property type="match status" value="1"/>
</dbReference>
<evidence type="ECO:0000256" key="5">
    <source>
        <dbReference type="ARBA" id="ARBA00022989"/>
    </source>
</evidence>
<dbReference type="InterPro" id="IPR000515">
    <property type="entry name" value="MetI-like"/>
</dbReference>
<evidence type="ECO:0000256" key="7">
    <source>
        <dbReference type="RuleBase" id="RU363032"/>
    </source>
</evidence>
<accession>A0ABV2EZH7</accession>
<feature type="transmembrane region" description="Helical" evidence="7">
    <location>
        <begin position="108"/>
        <end position="127"/>
    </location>
</feature>
<evidence type="ECO:0000259" key="8">
    <source>
        <dbReference type="PROSITE" id="PS50928"/>
    </source>
</evidence>
<dbReference type="EMBL" id="JBEPLV010000001">
    <property type="protein sequence ID" value="MET3544905.1"/>
    <property type="molecule type" value="Genomic_DNA"/>
</dbReference>
<evidence type="ECO:0000313" key="10">
    <source>
        <dbReference type="Proteomes" id="UP001549098"/>
    </source>
</evidence>
<keyword evidence="4 7" id="KW-0812">Transmembrane</keyword>
<dbReference type="PANTHER" id="PTHR43744:SF9">
    <property type="entry name" value="POLYGALACTURONAN_RHAMNOGALACTURONAN TRANSPORT SYSTEM PERMEASE PROTEIN YTCP"/>
    <property type="match status" value="1"/>
</dbReference>
<dbReference type="CDD" id="cd06261">
    <property type="entry name" value="TM_PBP2"/>
    <property type="match status" value="1"/>
</dbReference>
<feature type="transmembrane region" description="Helical" evidence="7">
    <location>
        <begin position="69"/>
        <end position="96"/>
    </location>
</feature>
<dbReference type="PROSITE" id="PS51257">
    <property type="entry name" value="PROKAR_LIPOPROTEIN"/>
    <property type="match status" value="1"/>
</dbReference>
<feature type="transmembrane region" description="Helical" evidence="7">
    <location>
        <begin position="181"/>
        <end position="203"/>
    </location>
</feature>
<reference evidence="9 10" key="1">
    <citation type="submission" date="2024-06" db="EMBL/GenBank/DDBJ databases">
        <title>Genomic Encyclopedia of Type Strains, Phase IV (KMG-IV): sequencing the most valuable type-strain genomes for metagenomic binning, comparative biology and taxonomic classification.</title>
        <authorList>
            <person name="Goeker M."/>
        </authorList>
    </citation>
    <scope>NUCLEOTIDE SEQUENCE [LARGE SCALE GENOMIC DNA]</scope>
    <source>
        <strain evidence="9 10">DSM 17253</strain>
    </source>
</reference>
<organism evidence="9 10">
    <name type="scientific">Paenibacillus favisporus</name>
    <dbReference type="NCBI Taxonomy" id="221028"/>
    <lineage>
        <taxon>Bacteria</taxon>
        <taxon>Bacillati</taxon>
        <taxon>Bacillota</taxon>
        <taxon>Bacilli</taxon>
        <taxon>Bacillales</taxon>
        <taxon>Paenibacillaceae</taxon>
        <taxon>Paenibacillus</taxon>
    </lineage>
</organism>
<evidence type="ECO:0000313" key="9">
    <source>
        <dbReference type="EMBL" id="MET3544905.1"/>
    </source>
</evidence>
<comment type="similarity">
    <text evidence="7">Belongs to the binding-protein-dependent transport system permease family.</text>
</comment>
<dbReference type="PROSITE" id="PS50928">
    <property type="entry name" value="ABC_TM1"/>
    <property type="match status" value="1"/>
</dbReference>
<evidence type="ECO:0000256" key="1">
    <source>
        <dbReference type="ARBA" id="ARBA00004651"/>
    </source>
</evidence>
<comment type="subcellular location">
    <subcellularLocation>
        <location evidence="1 7">Cell membrane</location>
        <topology evidence="1 7">Multi-pass membrane protein</topology>
    </subcellularLocation>
</comment>
<proteinExistence type="inferred from homology"/>
<dbReference type="Gene3D" id="1.10.3720.10">
    <property type="entry name" value="MetI-like"/>
    <property type="match status" value="1"/>
</dbReference>
<dbReference type="Proteomes" id="UP001549098">
    <property type="component" value="Unassembled WGS sequence"/>
</dbReference>
<keyword evidence="10" id="KW-1185">Reference proteome</keyword>
<name>A0ABV2EZH7_9BACL</name>
<feature type="transmembrane region" description="Helical" evidence="7">
    <location>
        <begin position="255"/>
        <end position="274"/>
    </location>
</feature>
<sequence>MKMSKGEKWFSNINHFALACFGLLALAPFIHILAQSFSSYRAIVSGEVSFLPVEWTTEAYVKVFNDPGFVQSFLVSVQRTVVGTLISVVMTMLLAYPLSRYYIKGRGPIMFLIVFTMMFSGGMIPTYLVIKELHLMNTFWAYVIPGAVNAFHVVIMKNFFQSIPNELEESARIDGSSNLGILFRIVVPLSMPVIATIALFNAVGQWNSFFDAVMYVTDSSLKPLQIYLRELVMSGQSNINTTDSLERQLLAVESLKAAALIASTLPILLVYPFLQKYFVKGIMIGSVKG</sequence>
<evidence type="ECO:0000256" key="4">
    <source>
        <dbReference type="ARBA" id="ARBA00022692"/>
    </source>
</evidence>
<keyword evidence="3" id="KW-1003">Cell membrane</keyword>
<dbReference type="SUPFAM" id="SSF161098">
    <property type="entry name" value="MetI-like"/>
    <property type="match status" value="1"/>
</dbReference>
<keyword evidence="5 7" id="KW-1133">Transmembrane helix</keyword>
<protein>
    <submittedName>
        <fullName evidence="9">Aldouronate transport system permease protein</fullName>
    </submittedName>
</protein>
<keyword evidence="6 7" id="KW-0472">Membrane</keyword>